<keyword evidence="9 12" id="KW-0238">DNA-binding</keyword>
<dbReference type="InterPro" id="IPR040498">
    <property type="entry name" value="PriA_CRR"/>
</dbReference>
<comment type="similarity">
    <text evidence="12">Belongs to the helicase family. PriA subfamily.</text>
</comment>
<keyword evidence="5 12" id="KW-0378">Hydrolase</keyword>
<dbReference type="Pfam" id="PF17764">
    <property type="entry name" value="PriA_3primeBD"/>
    <property type="match status" value="1"/>
</dbReference>
<proteinExistence type="inferred from homology"/>
<dbReference type="AlphaFoldDB" id="U4KN26"/>
<dbReference type="InterPro" id="IPR011545">
    <property type="entry name" value="DEAD/DEAH_box_helicase_dom"/>
</dbReference>
<feature type="binding site" evidence="12">
    <location>
        <position position="508"/>
    </location>
    <ligand>
        <name>Zn(2+)</name>
        <dbReference type="ChEBI" id="CHEBI:29105"/>
        <label>2</label>
    </ligand>
</feature>
<keyword evidence="3 12" id="KW-0479">Metal-binding</keyword>
<keyword evidence="16" id="KW-1185">Reference proteome</keyword>
<evidence type="ECO:0000256" key="4">
    <source>
        <dbReference type="ARBA" id="ARBA00022741"/>
    </source>
</evidence>
<feature type="binding site" evidence="12">
    <location>
        <position position="523"/>
    </location>
    <ligand>
        <name>Zn(2+)</name>
        <dbReference type="ChEBI" id="CHEBI:29105"/>
        <label>2</label>
    </ligand>
</feature>
<comment type="catalytic activity">
    <reaction evidence="12">
        <text>Couples ATP hydrolysis with the unwinding of duplex DNA by translocating in the 3'-5' direction.</text>
        <dbReference type="EC" id="5.6.2.4"/>
    </reaction>
</comment>
<dbReference type="GO" id="GO:0006310">
    <property type="term" value="P:DNA recombination"/>
    <property type="evidence" value="ECO:0007669"/>
    <property type="project" value="InterPro"/>
</dbReference>
<dbReference type="Gene3D" id="3.40.1440.60">
    <property type="entry name" value="PriA, 3(prime) DNA-binding domain"/>
    <property type="match status" value="1"/>
</dbReference>
<dbReference type="GO" id="GO:0003677">
    <property type="term" value="F:DNA binding"/>
    <property type="evidence" value="ECO:0007669"/>
    <property type="project" value="UniProtKB-UniRule"/>
</dbReference>
<dbReference type="SMART" id="SM00487">
    <property type="entry name" value="DEXDc"/>
    <property type="match status" value="1"/>
</dbReference>
<dbReference type="RefSeq" id="WP_030004495.1">
    <property type="nucleotide sequence ID" value="NC_022549.1"/>
</dbReference>
<comment type="function">
    <text evidence="12">Initiates the restart of stalled replication forks, which reloads the replicative helicase on sites other than the origin of replication. Recognizes and binds to abandoned replication forks and remodels them to uncover a helicase loading site. Promotes assembly of the primosome at these replication forks.</text>
</comment>
<keyword evidence="8 12" id="KW-0067">ATP-binding</keyword>
<dbReference type="GO" id="GO:0016887">
    <property type="term" value="F:ATP hydrolysis activity"/>
    <property type="evidence" value="ECO:0007669"/>
    <property type="project" value="RHEA"/>
</dbReference>
<dbReference type="PANTHER" id="PTHR30580:SF1">
    <property type="entry name" value="COMF OPERON PROTEIN 1"/>
    <property type="match status" value="1"/>
</dbReference>
<dbReference type="Pfam" id="PF18074">
    <property type="entry name" value="PriA_C"/>
    <property type="match status" value="1"/>
</dbReference>
<dbReference type="EMBL" id="FO681348">
    <property type="protein sequence ID" value="CCV65635.1"/>
    <property type="molecule type" value="Genomic_DNA"/>
</dbReference>
<sequence length="786" mass="90735">MYASVIVNVNAKAVSRLFEYEVPKSLEKTVKPGVRVVVDFNSRLTTAMVVFLSANSSYETEQLNKDTKTVKIKEIQAIIDIKPILTNELLNLVDYIKQQSFATYQQCFDLVIPSALHTNHKRKIIIKNENILDEISIKRIQAHRYLNDIKDQSDIEWLNKRILEGSVGLIDKFSKKHKAKTEIVYSILKTSNQLTIKQQQAIDLLSSPKTRKELKEEGISLGVLNRMSKKGLIQARTVETLRRVRHQFTENSNLVELTNEQANAYHQIKASYGNYRRFLIQGITGSGKTEVYLSLIKDMLDLQKQVLILVPEIALIPQMAERIRARFDEEIAVVHSKLSSNERYDQWRLIDQNKASIVVGTRSACFMPFNRLGLIVIDEEQDRSYIQKDVPSYDANELCMFRAKHHKIPLVYGSATPSIKTAYDVSLGKITKLCLTKRPVGVEPSIRVIDMKEELISGNLSVFSKKLKQAVEKRLKKKEQTMILVNKRGYASFVMCRACSHVIKCEHCQISLSYHKKEHRLKCHHCGFERPMPSKCGVCQSTKIREVGIGIEQVEERLIKEFPTARILRMDKDTTKGKHAIDEKLSAFNHQTYDILIGTSMISKGHDFKNVTLVAVMLADLQLKLPSYLANEETYNMIAQAAGRPGRKGQSSEVIIQAYEVNHFVIQAVRNNDYTSYYKQEIKQRQLGRYQPIYQVVKVILKGKEDDKTSQSLLELKRQLLKRHSQFEILGPTQLYIHYQNKRFLHQITIKTRPNYDLKPILDRIENHYKDKSFYLEFDFYPDMIE</sequence>
<feature type="binding site" evidence="12">
    <location>
        <position position="496"/>
    </location>
    <ligand>
        <name>Zn(2+)</name>
        <dbReference type="ChEBI" id="CHEBI:29105"/>
        <label>1</label>
    </ligand>
</feature>
<name>U4KN26_9MOLU</name>
<evidence type="ECO:0000256" key="2">
    <source>
        <dbReference type="ARBA" id="ARBA00022705"/>
    </source>
</evidence>
<evidence type="ECO:0000256" key="5">
    <source>
        <dbReference type="ARBA" id="ARBA00022801"/>
    </source>
</evidence>
<dbReference type="SMART" id="SM00490">
    <property type="entry name" value="HELICc"/>
    <property type="match status" value="1"/>
</dbReference>
<evidence type="ECO:0000313" key="16">
    <source>
        <dbReference type="Proteomes" id="UP000032737"/>
    </source>
</evidence>
<dbReference type="Pfam" id="PF00271">
    <property type="entry name" value="Helicase_C"/>
    <property type="match status" value="1"/>
</dbReference>
<dbReference type="InterPro" id="IPR042115">
    <property type="entry name" value="PriA_3primeBD_sf"/>
</dbReference>
<dbReference type="Pfam" id="PF00270">
    <property type="entry name" value="DEAD"/>
    <property type="match status" value="1"/>
</dbReference>
<evidence type="ECO:0000256" key="7">
    <source>
        <dbReference type="ARBA" id="ARBA00022833"/>
    </source>
</evidence>
<dbReference type="InterPro" id="IPR041236">
    <property type="entry name" value="PriA_C"/>
</dbReference>
<dbReference type="GO" id="GO:0005524">
    <property type="term" value="F:ATP binding"/>
    <property type="evidence" value="ECO:0007669"/>
    <property type="project" value="UniProtKB-UniRule"/>
</dbReference>
<dbReference type="GO" id="GO:0043138">
    <property type="term" value="F:3'-5' DNA helicase activity"/>
    <property type="evidence" value="ECO:0007669"/>
    <property type="project" value="UniProtKB-EC"/>
</dbReference>
<dbReference type="HOGENOM" id="CLU_013353_3_1_14"/>
<evidence type="ECO:0000256" key="8">
    <source>
        <dbReference type="ARBA" id="ARBA00022840"/>
    </source>
</evidence>
<keyword evidence="7 12" id="KW-0862">Zinc</keyword>
<evidence type="ECO:0000256" key="11">
    <source>
        <dbReference type="ARBA" id="ARBA00048988"/>
    </source>
</evidence>
<dbReference type="InterPro" id="IPR027417">
    <property type="entry name" value="P-loop_NTPase"/>
</dbReference>
<dbReference type="PANTHER" id="PTHR30580">
    <property type="entry name" value="PRIMOSOMAL PROTEIN N"/>
    <property type="match status" value="1"/>
</dbReference>
<dbReference type="InterPro" id="IPR005259">
    <property type="entry name" value="PriA"/>
</dbReference>
<feature type="binding site" evidence="12">
    <location>
        <position position="539"/>
    </location>
    <ligand>
        <name>Zn(2+)</name>
        <dbReference type="ChEBI" id="CHEBI:29105"/>
        <label>1</label>
    </ligand>
</feature>
<evidence type="ECO:0000256" key="12">
    <source>
        <dbReference type="HAMAP-Rule" id="MF_00983"/>
    </source>
</evidence>
<gene>
    <name evidence="12 15" type="primary">priA</name>
    <name evidence="15" type="ORF">BN85306140</name>
</gene>
<dbReference type="InterPro" id="IPR014001">
    <property type="entry name" value="Helicase_ATP-bd"/>
</dbReference>
<evidence type="ECO:0000256" key="1">
    <source>
        <dbReference type="ARBA" id="ARBA00022515"/>
    </source>
</evidence>
<comment type="cofactor">
    <cofactor evidence="12">
        <name>Zn(2+)</name>
        <dbReference type="ChEBI" id="CHEBI:29105"/>
    </cofactor>
    <text evidence="12">Binds 2 zinc ions per subunit.</text>
</comment>
<dbReference type="PROSITE" id="PS51194">
    <property type="entry name" value="HELICASE_CTER"/>
    <property type="match status" value="1"/>
</dbReference>
<dbReference type="HAMAP" id="MF_00983">
    <property type="entry name" value="PriA"/>
    <property type="match status" value="1"/>
</dbReference>
<comment type="subunit">
    <text evidence="12">Component of the replication restart primosome.</text>
</comment>
<evidence type="ECO:0000259" key="14">
    <source>
        <dbReference type="PROSITE" id="PS51194"/>
    </source>
</evidence>
<keyword evidence="10 12" id="KW-0413">Isomerase</keyword>
<protein>
    <recommendedName>
        <fullName evidence="12">Replication restart protein PriA</fullName>
    </recommendedName>
    <alternativeName>
        <fullName evidence="12">ATP-dependent DNA helicase PriA</fullName>
        <ecNumber evidence="12">5.6.2.4</ecNumber>
    </alternativeName>
    <alternativeName>
        <fullName evidence="12">DNA 3'-5' helicase PriA</fullName>
    </alternativeName>
</protein>
<reference evidence="15 16" key="1">
    <citation type="journal article" date="2013" name="J. Mol. Microbiol. Biotechnol.">
        <title>Analysis of the Complete Genomes of Acholeplasma brassicae , A. palmae and A. laidlawii and Their Comparison to the Obligate Parasites from ' Candidatus Phytoplasma'.</title>
        <authorList>
            <person name="Kube M."/>
            <person name="Siewert C."/>
            <person name="Migdoll A.M."/>
            <person name="Duduk B."/>
            <person name="Holz S."/>
            <person name="Rabus R."/>
            <person name="Seemuller E."/>
            <person name="Mitrovic J."/>
            <person name="Muller I."/>
            <person name="Buttner C."/>
            <person name="Reinhardt R."/>
        </authorList>
    </citation>
    <scope>NUCLEOTIDE SEQUENCE [LARGE SCALE GENOMIC DNA]</scope>
    <source>
        <strain evidence="16">0502</strain>
    </source>
</reference>
<dbReference type="GO" id="GO:0006270">
    <property type="term" value="P:DNA replication initiation"/>
    <property type="evidence" value="ECO:0007669"/>
    <property type="project" value="TreeGrafter"/>
</dbReference>
<dbReference type="GO" id="GO:0006302">
    <property type="term" value="P:double-strand break repair"/>
    <property type="evidence" value="ECO:0007669"/>
    <property type="project" value="InterPro"/>
</dbReference>
<feature type="binding site" evidence="12">
    <location>
        <position position="499"/>
    </location>
    <ligand>
        <name>Zn(2+)</name>
        <dbReference type="ChEBI" id="CHEBI:29105"/>
        <label>1</label>
    </ligand>
</feature>
<evidence type="ECO:0000259" key="13">
    <source>
        <dbReference type="PROSITE" id="PS51192"/>
    </source>
</evidence>
<feature type="binding site" evidence="12">
    <location>
        <position position="505"/>
    </location>
    <ligand>
        <name>Zn(2+)</name>
        <dbReference type="ChEBI" id="CHEBI:29105"/>
        <label>2</label>
    </ligand>
</feature>
<dbReference type="OrthoDB" id="9759544at2"/>
<comment type="catalytic activity">
    <reaction evidence="11 12">
        <text>ATP + H2O = ADP + phosphate + H(+)</text>
        <dbReference type="Rhea" id="RHEA:13065"/>
        <dbReference type="ChEBI" id="CHEBI:15377"/>
        <dbReference type="ChEBI" id="CHEBI:15378"/>
        <dbReference type="ChEBI" id="CHEBI:30616"/>
        <dbReference type="ChEBI" id="CHEBI:43474"/>
        <dbReference type="ChEBI" id="CHEBI:456216"/>
        <dbReference type="EC" id="5.6.2.4"/>
    </reaction>
</comment>
<keyword evidence="1 12" id="KW-0639">Primosome</keyword>
<dbReference type="Pfam" id="PF18319">
    <property type="entry name" value="Zn_ribbon_PriA"/>
    <property type="match status" value="1"/>
</dbReference>
<organism evidence="15 16">
    <name type="scientific">Acholeplasma brassicae</name>
    <dbReference type="NCBI Taxonomy" id="61635"/>
    <lineage>
        <taxon>Bacteria</taxon>
        <taxon>Bacillati</taxon>
        <taxon>Mycoplasmatota</taxon>
        <taxon>Mollicutes</taxon>
        <taxon>Acholeplasmatales</taxon>
        <taxon>Acholeplasmataceae</taxon>
        <taxon>Acholeplasma</taxon>
    </lineage>
</organism>
<feature type="binding site" evidence="12">
    <location>
        <position position="526"/>
    </location>
    <ligand>
        <name>Zn(2+)</name>
        <dbReference type="ChEBI" id="CHEBI:29105"/>
        <label>2</label>
    </ligand>
</feature>
<keyword evidence="4 12" id="KW-0547">Nucleotide-binding</keyword>
<accession>U4KN26</accession>
<evidence type="ECO:0000256" key="10">
    <source>
        <dbReference type="ARBA" id="ARBA00023235"/>
    </source>
</evidence>
<dbReference type="SUPFAM" id="SSF52540">
    <property type="entry name" value="P-loop containing nucleoside triphosphate hydrolases"/>
    <property type="match status" value="2"/>
</dbReference>
<feature type="domain" description="Helicase C-terminal" evidence="14">
    <location>
        <begin position="509"/>
        <end position="701"/>
    </location>
</feature>
<dbReference type="GO" id="GO:0008270">
    <property type="term" value="F:zinc ion binding"/>
    <property type="evidence" value="ECO:0007669"/>
    <property type="project" value="UniProtKB-UniRule"/>
</dbReference>
<dbReference type="Proteomes" id="UP000032737">
    <property type="component" value="Chromosome"/>
</dbReference>
<dbReference type="EC" id="5.6.2.4" evidence="12"/>
<feature type="domain" description="Helicase ATP-binding" evidence="13">
    <location>
        <begin position="269"/>
        <end position="435"/>
    </location>
</feature>
<dbReference type="FunFam" id="3.40.50.300:FF:000489">
    <property type="entry name" value="Primosome assembly protein PriA"/>
    <property type="match status" value="1"/>
</dbReference>
<evidence type="ECO:0000313" key="15">
    <source>
        <dbReference type="EMBL" id="CCV65635.1"/>
    </source>
</evidence>
<keyword evidence="2 12" id="KW-0235">DNA replication</keyword>
<evidence type="ECO:0000256" key="3">
    <source>
        <dbReference type="ARBA" id="ARBA00022723"/>
    </source>
</evidence>
<evidence type="ECO:0000256" key="9">
    <source>
        <dbReference type="ARBA" id="ARBA00023125"/>
    </source>
</evidence>
<dbReference type="KEGG" id="abra:BN85306140"/>
<feature type="binding site" evidence="12">
    <location>
        <position position="536"/>
    </location>
    <ligand>
        <name>Zn(2+)</name>
        <dbReference type="ChEBI" id="CHEBI:29105"/>
        <label>1</label>
    </ligand>
</feature>
<dbReference type="GO" id="GO:1990077">
    <property type="term" value="C:primosome complex"/>
    <property type="evidence" value="ECO:0007669"/>
    <property type="project" value="UniProtKB-UniRule"/>
</dbReference>
<dbReference type="STRING" id="61635.BN85306140"/>
<dbReference type="GO" id="GO:0006269">
    <property type="term" value="P:DNA replication, synthesis of primer"/>
    <property type="evidence" value="ECO:0007669"/>
    <property type="project" value="UniProtKB-KW"/>
</dbReference>
<dbReference type="Gene3D" id="3.40.50.300">
    <property type="entry name" value="P-loop containing nucleotide triphosphate hydrolases"/>
    <property type="match status" value="2"/>
</dbReference>
<dbReference type="InterPro" id="IPR041222">
    <property type="entry name" value="PriA_3primeBD"/>
</dbReference>
<keyword evidence="6 12" id="KW-0347">Helicase</keyword>
<dbReference type="PROSITE" id="PS51192">
    <property type="entry name" value="HELICASE_ATP_BIND_1"/>
    <property type="match status" value="1"/>
</dbReference>
<dbReference type="InterPro" id="IPR001650">
    <property type="entry name" value="Helicase_C-like"/>
</dbReference>
<evidence type="ECO:0000256" key="6">
    <source>
        <dbReference type="ARBA" id="ARBA00022806"/>
    </source>
</evidence>
<dbReference type="NCBIfam" id="TIGR00595">
    <property type="entry name" value="priA"/>
    <property type="match status" value="1"/>
</dbReference>